<gene>
    <name evidence="1" type="ORF">UFOVP658_54</name>
</gene>
<proteinExistence type="predicted"/>
<name>A0A6J5NB36_9CAUD</name>
<dbReference type="EMBL" id="LR796639">
    <property type="protein sequence ID" value="CAB4156299.1"/>
    <property type="molecule type" value="Genomic_DNA"/>
</dbReference>
<protein>
    <submittedName>
        <fullName evidence="1">Uncharacterized protein</fullName>
    </submittedName>
</protein>
<evidence type="ECO:0000313" key="1">
    <source>
        <dbReference type="EMBL" id="CAB4156299.1"/>
    </source>
</evidence>
<organism evidence="1">
    <name type="scientific">uncultured Caudovirales phage</name>
    <dbReference type="NCBI Taxonomy" id="2100421"/>
    <lineage>
        <taxon>Viruses</taxon>
        <taxon>Duplodnaviria</taxon>
        <taxon>Heunggongvirae</taxon>
        <taxon>Uroviricota</taxon>
        <taxon>Caudoviricetes</taxon>
        <taxon>Peduoviridae</taxon>
        <taxon>Maltschvirus</taxon>
        <taxon>Maltschvirus maltsch</taxon>
    </lineage>
</organism>
<sequence>MINITKTTSQEIYDTLSAYAKAVEEDIDFLPEEERLLRRIHSALGRAMYEVDHYRRDQYWE</sequence>
<reference evidence="1" key="1">
    <citation type="submission" date="2020-04" db="EMBL/GenBank/DDBJ databases">
        <authorList>
            <person name="Chiriac C."/>
            <person name="Salcher M."/>
            <person name="Ghai R."/>
            <person name="Kavagutti S V."/>
        </authorList>
    </citation>
    <scope>NUCLEOTIDE SEQUENCE</scope>
</reference>
<accession>A0A6J5NB36</accession>